<evidence type="ECO:0000256" key="10">
    <source>
        <dbReference type="SAM" id="Phobius"/>
    </source>
</evidence>
<dbReference type="InterPro" id="IPR000276">
    <property type="entry name" value="GPCR_Rhodpsn"/>
</dbReference>
<keyword evidence="6 10" id="KW-0472">Membrane</keyword>
<dbReference type="CDD" id="cd14993">
    <property type="entry name" value="7tmA_CCKR-like"/>
    <property type="match status" value="1"/>
</dbReference>
<dbReference type="AlphaFoldDB" id="A0A193KU97"/>
<dbReference type="SUPFAM" id="SSF81321">
    <property type="entry name" value="Family A G protein-coupled receptor-like"/>
    <property type="match status" value="1"/>
</dbReference>
<feature type="transmembrane region" description="Helical" evidence="10">
    <location>
        <begin position="20"/>
        <end position="48"/>
    </location>
</feature>
<dbReference type="SMART" id="SM01381">
    <property type="entry name" value="7TM_GPCR_Srsx"/>
    <property type="match status" value="1"/>
</dbReference>
<dbReference type="PRINTS" id="PR01012">
    <property type="entry name" value="NRPEPTIDEYR"/>
</dbReference>
<reference evidence="12" key="1">
    <citation type="journal article" date="2016" name="PLoS Biol.">
        <title>GPCRs Direct Germline Development and Somatic Gonad Function in Planarians.</title>
        <authorList>
            <person name="Saberi A."/>
            <person name="Jamal A."/>
            <person name="Beets I."/>
            <person name="Schoofs L."/>
            <person name="Newmark P.A."/>
        </authorList>
    </citation>
    <scope>NUCLEOTIDE SEQUENCE</scope>
</reference>
<evidence type="ECO:0000256" key="7">
    <source>
        <dbReference type="ARBA" id="ARBA00023170"/>
    </source>
</evidence>
<keyword evidence="8 9" id="KW-0807">Transducer</keyword>
<evidence type="ECO:0000313" key="12">
    <source>
        <dbReference type="EMBL" id="ANO39032.1"/>
    </source>
</evidence>
<dbReference type="GO" id="GO:0005886">
    <property type="term" value="C:plasma membrane"/>
    <property type="evidence" value="ECO:0007669"/>
    <property type="project" value="TreeGrafter"/>
</dbReference>
<dbReference type="PROSITE" id="PS00237">
    <property type="entry name" value="G_PROTEIN_RECEP_F1_1"/>
    <property type="match status" value="1"/>
</dbReference>
<keyword evidence="5 9" id="KW-0297">G-protein coupled receptor</keyword>
<feature type="transmembrane region" description="Helical" evidence="10">
    <location>
        <begin position="141"/>
        <end position="161"/>
    </location>
</feature>
<evidence type="ECO:0000259" key="11">
    <source>
        <dbReference type="PROSITE" id="PS50262"/>
    </source>
</evidence>
<feature type="transmembrane region" description="Helical" evidence="10">
    <location>
        <begin position="103"/>
        <end position="121"/>
    </location>
</feature>
<feature type="transmembrane region" description="Helical" evidence="10">
    <location>
        <begin position="197"/>
        <end position="221"/>
    </location>
</feature>
<dbReference type="PRINTS" id="PR00237">
    <property type="entry name" value="GPCRRHODOPSN"/>
</dbReference>
<sequence>MEFNNNQSFPIITRLPYFKHSGLVICILSICYGMIFVLTIIGNIAVLLTVIRHVSMRTVINIFICNLSIADILCALFVLPITLLQSIHNEWHFGTLLCRASPYLQGTTVCASISTLTIIAFDRYVAICHPMKRVINKKTTYIIVIGIWISSAIILLPWAVYYKIQIKVTNLTWNGSFQLHRKICLMEWPNKGEGKEYFLGVIFIILYVIPLTLISIFYAAVGLKVWQRVNTDNSGKKFCLNHTCGGIDRKKSIKLVKMLLTVVVFFAISWLPLYITLLLYYYLNNQSWNVNVKTIVLTYFLPIFQVLGASNNCINPFIYYNYSRKYHDGINAVICCRSIPGNGYLQGASGYNVTFGTNSCSLRKANEGLEITNKSYKSSPTFYSARMINKQ</sequence>
<feature type="domain" description="G-protein coupled receptors family 1 profile" evidence="11">
    <location>
        <begin position="42"/>
        <end position="319"/>
    </location>
</feature>
<dbReference type="InterPro" id="IPR017452">
    <property type="entry name" value="GPCR_Rhodpsn_7TM"/>
</dbReference>
<evidence type="ECO:0000256" key="3">
    <source>
        <dbReference type="ARBA" id="ARBA00022692"/>
    </source>
</evidence>
<dbReference type="PANTHER" id="PTHR45695:SF22">
    <property type="entry name" value="G-PROTEIN COUPLED RECEPTORS FAMILY 1 PROFILE DOMAIN-CONTAINING PROTEIN"/>
    <property type="match status" value="1"/>
</dbReference>
<accession>A0A193KU97</accession>
<dbReference type="GO" id="GO:0004983">
    <property type="term" value="F:neuropeptide Y receptor activity"/>
    <property type="evidence" value="ECO:0007669"/>
    <property type="project" value="InterPro"/>
</dbReference>
<gene>
    <name evidence="12" type="primary">gcr058</name>
</gene>
<dbReference type="PANTHER" id="PTHR45695">
    <property type="entry name" value="LEUCOKININ RECEPTOR-RELATED"/>
    <property type="match status" value="1"/>
</dbReference>
<evidence type="ECO:0000256" key="2">
    <source>
        <dbReference type="ARBA" id="ARBA00010663"/>
    </source>
</evidence>
<feature type="transmembrane region" description="Helical" evidence="10">
    <location>
        <begin position="295"/>
        <end position="314"/>
    </location>
</feature>
<evidence type="ECO:0000256" key="5">
    <source>
        <dbReference type="ARBA" id="ARBA00023040"/>
    </source>
</evidence>
<comment type="subcellular location">
    <subcellularLocation>
        <location evidence="1">Membrane</location>
        <topology evidence="1">Multi-pass membrane protein</topology>
    </subcellularLocation>
</comment>
<evidence type="ECO:0000256" key="8">
    <source>
        <dbReference type="ARBA" id="ARBA00023224"/>
    </source>
</evidence>
<comment type="similarity">
    <text evidence="2 9">Belongs to the G-protein coupled receptor 1 family.</text>
</comment>
<dbReference type="EMBL" id="KX018871">
    <property type="protein sequence ID" value="ANO39032.1"/>
    <property type="molecule type" value="mRNA"/>
</dbReference>
<dbReference type="PROSITE" id="PS50262">
    <property type="entry name" value="G_PROTEIN_RECEP_F1_2"/>
    <property type="match status" value="1"/>
</dbReference>
<keyword evidence="7 9" id="KW-0675">Receptor</keyword>
<keyword evidence="3 9" id="KW-0812">Transmembrane</keyword>
<dbReference type="Pfam" id="PF00001">
    <property type="entry name" value="7tm_1"/>
    <property type="match status" value="1"/>
</dbReference>
<evidence type="ECO:0000256" key="4">
    <source>
        <dbReference type="ARBA" id="ARBA00022989"/>
    </source>
</evidence>
<name>A0A193KU97_SCHMD</name>
<protein>
    <submittedName>
        <fullName evidence="12">GCR058</fullName>
    </submittedName>
</protein>
<proteinExistence type="evidence at transcript level"/>
<feature type="transmembrane region" description="Helical" evidence="10">
    <location>
        <begin position="60"/>
        <end position="83"/>
    </location>
</feature>
<dbReference type="OrthoDB" id="5987936at2759"/>
<dbReference type="InterPro" id="IPR000611">
    <property type="entry name" value="NPY_rcpt"/>
</dbReference>
<dbReference type="Gene3D" id="1.20.1070.10">
    <property type="entry name" value="Rhodopsin 7-helix transmembrane proteins"/>
    <property type="match status" value="1"/>
</dbReference>
<keyword evidence="4 10" id="KW-1133">Transmembrane helix</keyword>
<feature type="transmembrane region" description="Helical" evidence="10">
    <location>
        <begin position="259"/>
        <end position="283"/>
    </location>
</feature>
<evidence type="ECO:0000256" key="1">
    <source>
        <dbReference type="ARBA" id="ARBA00004141"/>
    </source>
</evidence>
<organism evidence="12">
    <name type="scientific">Schmidtea mediterranea</name>
    <name type="common">Freshwater planarian flatworm</name>
    <dbReference type="NCBI Taxonomy" id="79327"/>
    <lineage>
        <taxon>Eukaryota</taxon>
        <taxon>Metazoa</taxon>
        <taxon>Spiralia</taxon>
        <taxon>Lophotrochozoa</taxon>
        <taxon>Platyhelminthes</taxon>
        <taxon>Rhabditophora</taxon>
        <taxon>Seriata</taxon>
        <taxon>Tricladida</taxon>
        <taxon>Continenticola</taxon>
        <taxon>Geoplanoidea</taxon>
        <taxon>Dugesiidae</taxon>
        <taxon>Schmidtea</taxon>
    </lineage>
</organism>
<evidence type="ECO:0000256" key="9">
    <source>
        <dbReference type="RuleBase" id="RU000688"/>
    </source>
</evidence>
<evidence type="ECO:0000256" key="6">
    <source>
        <dbReference type="ARBA" id="ARBA00023136"/>
    </source>
</evidence>